<dbReference type="AlphaFoldDB" id="A0AAV0BPT8"/>
<feature type="coiled-coil region" evidence="1">
    <location>
        <begin position="8"/>
        <end position="35"/>
    </location>
</feature>
<keyword evidence="1" id="KW-0175">Coiled coil</keyword>
<name>A0AAV0BPT8_PHAPC</name>
<protein>
    <submittedName>
        <fullName evidence="2">Uncharacterized protein</fullName>
    </submittedName>
</protein>
<keyword evidence="3" id="KW-1185">Reference proteome</keyword>
<gene>
    <name evidence="2" type="ORF">PPACK8108_LOCUS23319</name>
</gene>
<evidence type="ECO:0000256" key="1">
    <source>
        <dbReference type="SAM" id="Coils"/>
    </source>
</evidence>
<accession>A0AAV0BPT8</accession>
<dbReference type="EMBL" id="CALTRL010005973">
    <property type="protein sequence ID" value="CAH7688363.1"/>
    <property type="molecule type" value="Genomic_DNA"/>
</dbReference>
<dbReference type="Proteomes" id="UP001153365">
    <property type="component" value="Unassembled WGS sequence"/>
</dbReference>
<proteinExistence type="predicted"/>
<comment type="caution">
    <text evidence="2">The sequence shown here is derived from an EMBL/GenBank/DDBJ whole genome shotgun (WGS) entry which is preliminary data.</text>
</comment>
<sequence length="339" mass="38335">MDKSYLSNQDLCCMISDMQNQVKNLKLQLNDQKASITMASLSYQPEISKNHTYKNFMKTPAVFYETNKLNQHGLLFDSWRDNLNRNLDLIFPVFSDFLDFPSNFNLITTQEQLAVHQLILKSCTDNLVNSLQLKGTSAKEVFEDILAQCGGLEQSQLLNLIQQFLNSQDADSLATQTSLWGSITAAIERFEVDISQLLGAFMQVMAKSPSESLSTDFQLHLCTSLDKVPIPPSTQVMCSIHFESTQVQWIETSISNPIIVNLSQAGSDVCRKPTPNHQQGSQRRKSTILGMQTFSKRKPDPSFYEQEQKVVPNYITGRYEYTNPAYEHKQVIPGSLPSN</sequence>
<evidence type="ECO:0000313" key="2">
    <source>
        <dbReference type="EMBL" id="CAH7688363.1"/>
    </source>
</evidence>
<evidence type="ECO:0000313" key="3">
    <source>
        <dbReference type="Proteomes" id="UP001153365"/>
    </source>
</evidence>
<organism evidence="2 3">
    <name type="scientific">Phakopsora pachyrhizi</name>
    <name type="common">Asian soybean rust disease fungus</name>
    <dbReference type="NCBI Taxonomy" id="170000"/>
    <lineage>
        <taxon>Eukaryota</taxon>
        <taxon>Fungi</taxon>
        <taxon>Dikarya</taxon>
        <taxon>Basidiomycota</taxon>
        <taxon>Pucciniomycotina</taxon>
        <taxon>Pucciniomycetes</taxon>
        <taxon>Pucciniales</taxon>
        <taxon>Phakopsoraceae</taxon>
        <taxon>Phakopsora</taxon>
    </lineage>
</organism>
<reference evidence="2" key="1">
    <citation type="submission" date="2022-06" db="EMBL/GenBank/DDBJ databases">
        <authorList>
            <consortium name="SYNGENTA / RWTH Aachen University"/>
        </authorList>
    </citation>
    <scope>NUCLEOTIDE SEQUENCE</scope>
</reference>